<feature type="region of interest" description="Disordered" evidence="1">
    <location>
        <begin position="255"/>
        <end position="292"/>
    </location>
</feature>
<evidence type="ECO:0000313" key="4">
    <source>
        <dbReference type="Proteomes" id="UP000683925"/>
    </source>
</evidence>
<feature type="transmembrane region" description="Helical" evidence="2">
    <location>
        <begin position="55"/>
        <end position="75"/>
    </location>
</feature>
<accession>A0A8S1VLA8</accession>
<sequence length="412" mass="48765">MKFRENINVLIIFKEYQIIIILAGSLRNEIRFYFIDNKQLCILPCLIIVEKKITFLYLSSFVFSYIFLSNCVFSLKVHISFLNHQNFQQQKDKQNNKDLMQLKMFSTISYITTKFKIGIDSIEIKDMNNGYQRVYPYLCFKKLKIYYHLGKILGKISINHVSLKRPIFKFQRQALRDYNRNSDAFFDSQILISKETQINSLINFTKPNILNVFCYYPMQAYTPYIIYPQQILVQPQVQTNENDESKKNSIKMVTKQHLEETKPPENYENQDLDLADEHSDGNDEDYSAKGLNENQEKSYAVNQLNGSTNIQKNYAKAVILYIKQQNATVISQLGDKKASKFYRLVKKMQNNIRNLSHISKYTRDEDFIQLFRILCNKFLRKDCISYIYNSKIQQKTSHLKGKHIIKKNLFKI</sequence>
<evidence type="ECO:0000313" key="3">
    <source>
        <dbReference type="EMBL" id="CAD8176439.1"/>
    </source>
</evidence>
<dbReference type="Proteomes" id="UP000683925">
    <property type="component" value="Unassembled WGS sequence"/>
</dbReference>
<evidence type="ECO:0000256" key="1">
    <source>
        <dbReference type="SAM" id="MobiDB-lite"/>
    </source>
</evidence>
<reference evidence="3" key="1">
    <citation type="submission" date="2021-01" db="EMBL/GenBank/DDBJ databases">
        <authorList>
            <consortium name="Genoscope - CEA"/>
            <person name="William W."/>
        </authorList>
    </citation>
    <scope>NUCLEOTIDE SEQUENCE</scope>
</reference>
<proteinExistence type="predicted"/>
<protein>
    <submittedName>
        <fullName evidence="3">Uncharacterized protein</fullName>
    </submittedName>
</protein>
<keyword evidence="2" id="KW-0472">Membrane</keyword>
<comment type="caution">
    <text evidence="3">The sequence shown here is derived from an EMBL/GenBank/DDBJ whole genome shotgun (WGS) entry which is preliminary data.</text>
</comment>
<dbReference type="AlphaFoldDB" id="A0A8S1VLA8"/>
<feature type="compositionally biased region" description="Basic and acidic residues" evidence="1">
    <location>
        <begin position="256"/>
        <end position="265"/>
    </location>
</feature>
<name>A0A8S1VLA8_PAROT</name>
<organism evidence="3 4">
    <name type="scientific">Paramecium octaurelia</name>
    <dbReference type="NCBI Taxonomy" id="43137"/>
    <lineage>
        <taxon>Eukaryota</taxon>
        <taxon>Sar</taxon>
        <taxon>Alveolata</taxon>
        <taxon>Ciliophora</taxon>
        <taxon>Intramacronucleata</taxon>
        <taxon>Oligohymenophorea</taxon>
        <taxon>Peniculida</taxon>
        <taxon>Parameciidae</taxon>
        <taxon>Paramecium</taxon>
    </lineage>
</organism>
<dbReference type="OrthoDB" id="311693at2759"/>
<gene>
    <name evidence="3" type="ORF">POCTA_138.1.T0670090</name>
</gene>
<keyword evidence="4" id="KW-1185">Reference proteome</keyword>
<dbReference type="OMA" id="DFIQLFR"/>
<keyword evidence="2" id="KW-0812">Transmembrane</keyword>
<keyword evidence="2" id="KW-1133">Transmembrane helix</keyword>
<dbReference type="EMBL" id="CAJJDP010000066">
    <property type="protein sequence ID" value="CAD8176439.1"/>
    <property type="molecule type" value="Genomic_DNA"/>
</dbReference>
<evidence type="ECO:0000256" key="2">
    <source>
        <dbReference type="SAM" id="Phobius"/>
    </source>
</evidence>